<comment type="caution">
    <text evidence="1">The sequence shown here is derived from an EMBL/GenBank/DDBJ whole genome shotgun (WGS) entry which is preliminary data.</text>
</comment>
<dbReference type="Pfam" id="PF16395">
    <property type="entry name" value="DUF5004"/>
    <property type="match status" value="1"/>
</dbReference>
<proteinExistence type="predicted"/>
<protein>
    <recommendedName>
        <fullName evidence="3">Lipocalin-like domain-containing protein</fullName>
    </recommendedName>
</protein>
<dbReference type="EMBL" id="BHZE01000001">
    <property type="protein sequence ID" value="GCD76694.1"/>
    <property type="molecule type" value="Genomic_DNA"/>
</dbReference>
<organism evidence="1 2">
    <name type="scientific">Thermaurantimonas aggregans</name>
    <dbReference type="NCBI Taxonomy" id="2173829"/>
    <lineage>
        <taxon>Bacteria</taxon>
        <taxon>Pseudomonadati</taxon>
        <taxon>Bacteroidota</taxon>
        <taxon>Flavobacteriia</taxon>
        <taxon>Flavobacteriales</taxon>
        <taxon>Schleiferiaceae</taxon>
        <taxon>Thermaurantimonas</taxon>
    </lineage>
</organism>
<name>A0A401XI94_9FLAO</name>
<dbReference type="AlphaFoldDB" id="A0A401XI94"/>
<keyword evidence="2" id="KW-1185">Reference proteome</keyword>
<evidence type="ECO:0000313" key="2">
    <source>
        <dbReference type="Proteomes" id="UP000286715"/>
    </source>
</evidence>
<dbReference type="PROSITE" id="PS51257">
    <property type="entry name" value="PROKAR_LIPOPROTEIN"/>
    <property type="match status" value="1"/>
</dbReference>
<dbReference type="RefSeq" id="WP_124396768.1">
    <property type="nucleotide sequence ID" value="NZ_BHZE01000001.1"/>
</dbReference>
<evidence type="ECO:0008006" key="3">
    <source>
        <dbReference type="Google" id="ProtNLM"/>
    </source>
</evidence>
<accession>A0A401XI94</accession>
<reference evidence="1 2" key="1">
    <citation type="submission" date="2018-11" db="EMBL/GenBank/DDBJ databases">
        <title>Schleiferia aggregans sp. nov., a moderately thermophilic heterotrophic bacterium isolated from microbial mats at a terrestrial hot spring.</title>
        <authorList>
            <person name="Iino T."/>
            <person name="Ohkuma M."/>
            <person name="Haruta S."/>
        </authorList>
    </citation>
    <scope>NUCLEOTIDE SEQUENCE [LARGE SCALE GENOMIC DNA]</scope>
    <source>
        <strain evidence="1 2">LA</strain>
    </source>
</reference>
<gene>
    <name evidence="1" type="ORF">JCM31826_01760</name>
</gene>
<dbReference type="OrthoDB" id="1467887at2"/>
<dbReference type="Proteomes" id="UP000286715">
    <property type="component" value="Unassembled WGS sequence"/>
</dbReference>
<sequence length="158" mass="17662">MKKILISLTILGAAIACRPERKGELGPDPNLAYGIVGRWRAAELSITDFKSPLGDELNVSEDFATLGDPLEITFNPDNTYQVNNPGNIPTKFGTSGTWAFNNPEFPSTMGILNNNGETDTIHLRSMARDYDPVWKIQIRRENCENDLYVGYNLTLIRQ</sequence>
<dbReference type="InterPro" id="IPR032168">
    <property type="entry name" value="DUF5004"/>
</dbReference>
<evidence type="ECO:0000313" key="1">
    <source>
        <dbReference type="EMBL" id="GCD76694.1"/>
    </source>
</evidence>